<feature type="region of interest" description="Disordered" evidence="1">
    <location>
        <begin position="208"/>
        <end position="303"/>
    </location>
</feature>
<keyword evidence="2" id="KW-0812">Transmembrane</keyword>
<dbReference type="SUPFAM" id="SSF55136">
    <property type="entry name" value="Probable bacterial effector-binding domain"/>
    <property type="match status" value="1"/>
</dbReference>
<accession>A0AAV2I3S0</accession>
<evidence type="ECO:0000256" key="2">
    <source>
        <dbReference type="SAM" id="Phobius"/>
    </source>
</evidence>
<comment type="caution">
    <text evidence="3">The sequence shown here is derived from an EMBL/GenBank/DDBJ whole genome shotgun (WGS) entry which is preliminary data.</text>
</comment>
<name>A0AAV2I3S0_LYMST</name>
<dbReference type="GO" id="GO:0061709">
    <property type="term" value="P:reticulophagy"/>
    <property type="evidence" value="ECO:0007669"/>
    <property type="project" value="TreeGrafter"/>
</dbReference>
<reference evidence="3 4" key="1">
    <citation type="submission" date="2024-04" db="EMBL/GenBank/DDBJ databases">
        <authorList>
            <consortium name="Genoscope - CEA"/>
            <person name="William W."/>
        </authorList>
    </citation>
    <scope>NUCLEOTIDE SEQUENCE [LARGE SCALE GENOMIC DNA]</scope>
</reference>
<sequence>MFDGISTVVLLVYVILLLLALIVLTLVVLLVHSGLFRSVDDVGTGQPPIGQVIIAYRFQKGPYNQAGQVFTEAALIAPHNKALGIYYDDPNKVESHNLRYVVGSILSEGSAPVDEEMVKQFTDREFKIIHLPEVSYAVHTKFPHITTLSILIGVYKAYPMLKDYIEERKLCAYPFIEYYDGNLIHFFAPLSKQDEFYVPECDQDARGDQAADYDSTVLSTSQSSLEDSQLSPDITQTSIEDEPETEIKADLSPIVERIVPVGGDENENGNNSVEITDEQNVTKDDDQESEDSTSSFELLRPNE</sequence>
<dbReference type="GO" id="GO:0106300">
    <property type="term" value="P:protein-DNA covalent cross-linking repair"/>
    <property type="evidence" value="ECO:0007669"/>
    <property type="project" value="TreeGrafter"/>
</dbReference>
<dbReference type="GO" id="GO:0005657">
    <property type="term" value="C:replication fork"/>
    <property type="evidence" value="ECO:0007669"/>
    <property type="project" value="TreeGrafter"/>
</dbReference>
<evidence type="ECO:0000256" key="1">
    <source>
        <dbReference type="SAM" id="MobiDB-lite"/>
    </source>
</evidence>
<gene>
    <name evidence="3" type="ORF">GSLYS_00013086001</name>
</gene>
<dbReference type="GO" id="GO:0005634">
    <property type="term" value="C:nucleus"/>
    <property type="evidence" value="ECO:0007669"/>
    <property type="project" value="TreeGrafter"/>
</dbReference>
<dbReference type="Proteomes" id="UP001497497">
    <property type="component" value="Unassembled WGS sequence"/>
</dbReference>
<dbReference type="AlphaFoldDB" id="A0AAV2I3S0"/>
<evidence type="ECO:0000313" key="3">
    <source>
        <dbReference type="EMBL" id="CAL1539267.1"/>
    </source>
</evidence>
<proteinExistence type="predicted"/>
<feature type="transmembrane region" description="Helical" evidence="2">
    <location>
        <begin position="6"/>
        <end position="31"/>
    </location>
</feature>
<dbReference type="GO" id="GO:0000421">
    <property type="term" value="C:autophagosome membrane"/>
    <property type="evidence" value="ECO:0007669"/>
    <property type="project" value="TreeGrafter"/>
</dbReference>
<keyword evidence="2" id="KW-0472">Membrane</keyword>
<evidence type="ECO:0008006" key="5">
    <source>
        <dbReference type="Google" id="ProtNLM"/>
    </source>
</evidence>
<keyword evidence="4" id="KW-1185">Reference proteome</keyword>
<protein>
    <recommendedName>
        <fullName evidence="5">Testis-expressed sequence 264 protein</fullName>
    </recommendedName>
</protein>
<feature type="compositionally biased region" description="Polar residues" evidence="1">
    <location>
        <begin position="216"/>
        <end position="238"/>
    </location>
</feature>
<evidence type="ECO:0000313" key="4">
    <source>
        <dbReference type="Proteomes" id="UP001497497"/>
    </source>
</evidence>
<dbReference type="Gene3D" id="3.20.80.10">
    <property type="entry name" value="Regulatory factor, effector binding domain"/>
    <property type="match status" value="1"/>
</dbReference>
<dbReference type="PANTHER" id="PTHR15949">
    <property type="entry name" value="TESTIS-EXPRESSED PROTEIN 264"/>
    <property type="match status" value="1"/>
</dbReference>
<keyword evidence="2" id="KW-1133">Transmembrane helix</keyword>
<organism evidence="3 4">
    <name type="scientific">Lymnaea stagnalis</name>
    <name type="common">Great pond snail</name>
    <name type="synonym">Helix stagnalis</name>
    <dbReference type="NCBI Taxonomy" id="6523"/>
    <lineage>
        <taxon>Eukaryota</taxon>
        <taxon>Metazoa</taxon>
        <taxon>Spiralia</taxon>
        <taxon>Lophotrochozoa</taxon>
        <taxon>Mollusca</taxon>
        <taxon>Gastropoda</taxon>
        <taxon>Heterobranchia</taxon>
        <taxon>Euthyneura</taxon>
        <taxon>Panpulmonata</taxon>
        <taxon>Hygrophila</taxon>
        <taxon>Lymnaeoidea</taxon>
        <taxon>Lymnaeidae</taxon>
        <taxon>Lymnaea</taxon>
    </lineage>
</organism>
<dbReference type="EMBL" id="CAXITT010000334">
    <property type="protein sequence ID" value="CAL1539267.1"/>
    <property type="molecule type" value="Genomic_DNA"/>
</dbReference>
<dbReference type="InterPro" id="IPR011256">
    <property type="entry name" value="Reg_factor_effector_dom_sf"/>
</dbReference>
<dbReference type="PANTHER" id="PTHR15949:SF3">
    <property type="entry name" value="TESTIS-EXPRESSED PROTEIN 264"/>
    <property type="match status" value="1"/>
</dbReference>
<dbReference type="GO" id="GO:0005789">
    <property type="term" value="C:endoplasmic reticulum membrane"/>
    <property type="evidence" value="ECO:0007669"/>
    <property type="project" value="TreeGrafter"/>
</dbReference>